<keyword evidence="2" id="KW-1185">Reference proteome</keyword>
<organism evidence="1 2">
    <name type="scientific">Clostridium bovifaecis</name>
    <dbReference type="NCBI Taxonomy" id="2184719"/>
    <lineage>
        <taxon>Bacteria</taxon>
        <taxon>Bacillati</taxon>
        <taxon>Bacillota</taxon>
        <taxon>Clostridia</taxon>
        <taxon>Eubacteriales</taxon>
        <taxon>Clostridiaceae</taxon>
        <taxon>Clostridium</taxon>
    </lineage>
</organism>
<name>A0A6I6F0S7_9CLOT</name>
<reference evidence="1 2" key="1">
    <citation type="submission" date="2019-12" db="EMBL/GenBank/DDBJ databases">
        <title>Genome sequenceing of Clostridium bovifaecis.</title>
        <authorList>
            <person name="Yao Y."/>
        </authorList>
    </citation>
    <scope>NUCLEOTIDE SEQUENCE [LARGE SCALE GENOMIC DNA]</scope>
    <source>
        <strain evidence="1 2">BXX</strain>
    </source>
</reference>
<protein>
    <submittedName>
        <fullName evidence="1">Uncharacterized protein</fullName>
    </submittedName>
</protein>
<accession>A0A6I6F0S7</accession>
<dbReference type="AlphaFoldDB" id="A0A6I6F0S7"/>
<dbReference type="Proteomes" id="UP000422764">
    <property type="component" value="Chromosome"/>
</dbReference>
<sequence>MKIKLYVGTKDQEYRPITKVIEIDDNELKVFTEQGREDQYINEKAWDYVSKNMIRWTWDVIEENKDSILKFN</sequence>
<evidence type="ECO:0000313" key="1">
    <source>
        <dbReference type="EMBL" id="QGU96111.1"/>
    </source>
</evidence>
<evidence type="ECO:0000313" key="2">
    <source>
        <dbReference type="Proteomes" id="UP000422764"/>
    </source>
</evidence>
<proteinExistence type="predicted"/>
<gene>
    <name evidence="1" type="ORF">GOM49_14325</name>
</gene>
<dbReference type="EMBL" id="CP046522">
    <property type="protein sequence ID" value="QGU96111.1"/>
    <property type="molecule type" value="Genomic_DNA"/>
</dbReference>